<accession>A0A016W962</accession>
<organism evidence="1 2">
    <name type="scientific">Ancylostoma ceylanicum</name>
    <dbReference type="NCBI Taxonomy" id="53326"/>
    <lineage>
        <taxon>Eukaryota</taxon>
        <taxon>Metazoa</taxon>
        <taxon>Ecdysozoa</taxon>
        <taxon>Nematoda</taxon>
        <taxon>Chromadorea</taxon>
        <taxon>Rhabditida</taxon>
        <taxon>Rhabditina</taxon>
        <taxon>Rhabditomorpha</taxon>
        <taxon>Strongyloidea</taxon>
        <taxon>Ancylostomatidae</taxon>
        <taxon>Ancylostomatinae</taxon>
        <taxon>Ancylostoma</taxon>
    </lineage>
</organism>
<evidence type="ECO:0000313" key="1">
    <source>
        <dbReference type="EMBL" id="EYC35832.1"/>
    </source>
</evidence>
<protein>
    <submittedName>
        <fullName evidence="1">Uncharacterized protein</fullName>
    </submittedName>
</protein>
<dbReference type="AlphaFoldDB" id="A0A016W962"/>
<dbReference type="Proteomes" id="UP000024635">
    <property type="component" value="Unassembled WGS sequence"/>
</dbReference>
<comment type="caution">
    <text evidence="1">The sequence shown here is derived from an EMBL/GenBank/DDBJ whole genome shotgun (WGS) entry which is preliminary data.</text>
</comment>
<keyword evidence="2" id="KW-1185">Reference proteome</keyword>
<reference evidence="2" key="1">
    <citation type="journal article" date="2015" name="Nat. Genet.">
        <title>The genome and transcriptome of the zoonotic hookworm Ancylostoma ceylanicum identify infection-specific gene families.</title>
        <authorList>
            <person name="Schwarz E.M."/>
            <person name="Hu Y."/>
            <person name="Antoshechkin I."/>
            <person name="Miller M.M."/>
            <person name="Sternberg P.W."/>
            <person name="Aroian R.V."/>
        </authorList>
    </citation>
    <scope>NUCLEOTIDE SEQUENCE</scope>
    <source>
        <strain evidence="2">HY135</strain>
    </source>
</reference>
<evidence type="ECO:0000313" key="2">
    <source>
        <dbReference type="Proteomes" id="UP000024635"/>
    </source>
</evidence>
<gene>
    <name evidence="1" type="primary">Acey_s0972.g3256</name>
    <name evidence="1" type="ORF">Y032_0972g3256</name>
</gene>
<proteinExistence type="predicted"/>
<dbReference type="EMBL" id="JARK01000572">
    <property type="protein sequence ID" value="EYC35832.1"/>
    <property type="molecule type" value="Genomic_DNA"/>
</dbReference>
<name>A0A016W962_9BILA</name>
<sequence>MEDVWQGYQGDKWFPSRMLVTNHENKLRHHVTNEEVLRLSSTTSQNVIMAQPRLRLAGYIIRMPQQRIPHNVVSWIPPTGKRLRACPKNMWRRT</sequence>